<dbReference type="InterPro" id="IPR001260">
    <property type="entry name" value="Coprogen_oxidase_aer"/>
</dbReference>
<keyword evidence="6" id="KW-0350">Heme biosynthesis</keyword>
<feature type="non-terminal residue" evidence="8">
    <location>
        <position position="363"/>
    </location>
</feature>
<protein>
    <recommendedName>
        <fullName evidence="4">coproporphyrinogen oxidase</fullName>
        <ecNumber evidence="4">1.3.3.3</ecNumber>
    </recommendedName>
</protein>
<dbReference type="GO" id="GO:0006782">
    <property type="term" value="P:protoporphyrinogen IX biosynthetic process"/>
    <property type="evidence" value="ECO:0007669"/>
    <property type="project" value="UniProtKB-UniPathway"/>
</dbReference>
<sequence length="363" mass="41613">MLLFLRQTRARLQKSVFGKHPVYRIPLHSSRQSYFTNSQAAARFHLSIIAAAASSIAVFISLPSIRLQTYQDVEDVIPPMRSRMETFVKELQHELIERLEEIDSHKFRIDSWTRSEGGSGISAVLQDGSVFEKAGINISVVYGSLPPAAAQKMRADHKNIVIGDQPLPFFAAGISLVLHPKNPMAPTVHLNYRYFELTDKDGNPATWWFGGGTDLTPAYLFDEDAIHFHRTLKEACDKHNKRYYPDFKKWCDKYFFISHRGESRGIGGIFFDDLDDKDQNELFEFVKDAANAFLPSYIPILLKRKDAPFTPEEKDFQQIRRGRYVEFNLVLDRGTQFGLQTPGSRTESILMSLPLTAKWEYMH</sequence>
<evidence type="ECO:0000256" key="6">
    <source>
        <dbReference type="ARBA" id="ARBA00023133"/>
    </source>
</evidence>
<keyword evidence="5" id="KW-0560">Oxidoreductase</keyword>
<dbReference type="AlphaFoldDB" id="A0A1U7LNR0"/>
<keyword evidence="9" id="KW-1185">Reference proteome</keyword>
<name>A0A1U7LNR0_NEOID</name>
<dbReference type="Proteomes" id="UP000186594">
    <property type="component" value="Unassembled WGS sequence"/>
</dbReference>
<dbReference type="SUPFAM" id="SSF102886">
    <property type="entry name" value="Coproporphyrinogen III oxidase"/>
    <property type="match status" value="1"/>
</dbReference>
<evidence type="ECO:0000256" key="3">
    <source>
        <dbReference type="ARBA" id="ARBA00011738"/>
    </source>
</evidence>
<dbReference type="Gene3D" id="3.40.1500.10">
    <property type="entry name" value="Coproporphyrinogen III oxidase, aerobic"/>
    <property type="match status" value="1"/>
</dbReference>
<dbReference type="Pfam" id="PF01218">
    <property type="entry name" value="Coprogen_oxidas"/>
    <property type="match status" value="1"/>
</dbReference>
<dbReference type="STRING" id="1198029.A0A1U7LNR0"/>
<evidence type="ECO:0000313" key="9">
    <source>
        <dbReference type="Proteomes" id="UP000186594"/>
    </source>
</evidence>
<dbReference type="EMBL" id="LXFE01000948">
    <property type="protein sequence ID" value="OLL24161.1"/>
    <property type="molecule type" value="Genomic_DNA"/>
</dbReference>
<evidence type="ECO:0000256" key="7">
    <source>
        <dbReference type="ARBA" id="ARBA00023244"/>
    </source>
</evidence>
<evidence type="ECO:0000256" key="4">
    <source>
        <dbReference type="ARBA" id="ARBA00012869"/>
    </source>
</evidence>
<evidence type="ECO:0000256" key="2">
    <source>
        <dbReference type="ARBA" id="ARBA00010644"/>
    </source>
</evidence>
<dbReference type="EC" id="1.3.3.3" evidence="4"/>
<comment type="similarity">
    <text evidence="2">Belongs to the aerobic coproporphyrinogen-III oxidase family.</text>
</comment>
<dbReference type="InterPro" id="IPR036406">
    <property type="entry name" value="Coprogen_oxidase_aer_sf"/>
</dbReference>
<dbReference type="OrthoDB" id="15318at2759"/>
<dbReference type="PANTHER" id="PTHR10755:SF0">
    <property type="entry name" value="OXYGEN-DEPENDENT COPROPORPHYRINOGEN-III OXIDASE, MITOCHONDRIAL"/>
    <property type="match status" value="1"/>
</dbReference>
<organism evidence="8 9">
    <name type="scientific">Neolecta irregularis (strain DAH-3)</name>
    <dbReference type="NCBI Taxonomy" id="1198029"/>
    <lineage>
        <taxon>Eukaryota</taxon>
        <taxon>Fungi</taxon>
        <taxon>Dikarya</taxon>
        <taxon>Ascomycota</taxon>
        <taxon>Taphrinomycotina</taxon>
        <taxon>Neolectales</taxon>
        <taxon>Neolectaceae</taxon>
        <taxon>Neolecta</taxon>
    </lineage>
</organism>
<dbReference type="PROSITE" id="PS01021">
    <property type="entry name" value="COPROGEN_OXIDASE"/>
    <property type="match status" value="1"/>
</dbReference>
<dbReference type="PRINTS" id="PR00073">
    <property type="entry name" value="COPRGNOXDASE"/>
</dbReference>
<dbReference type="OMA" id="VHANWRY"/>
<comment type="pathway">
    <text evidence="1">Porphyrin-containing compound metabolism; protoporphyrin-IX biosynthesis; protoporphyrinogen-IX from coproporphyrinogen-III (O2 route): step 1/1.</text>
</comment>
<gene>
    <name evidence="8" type="ORF">NEOLI_004735</name>
</gene>
<dbReference type="FunFam" id="3.40.1500.10:FF:000002">
    <property type="entry name" value="oxygen-dependent coproporphyrinogen-III oxidase, mitochondrial"/>
    <property type="match status" value="1"/>
</dbReference>
<accession>A0A1U7LNR0</accession>
<proteinExistence type="inferred from homology"/>
<dbReference type="UniPathway" id="UPA00251">
    <property type="reaction ID" value="UER00322"/>
</dbReference>
<evidence type="ECO:0000313" key="8">
    <source>
        <dbReference type="EMBL" id="OLL24161.1"/>
    </source>
</evidence>
<dbReference type="PANTHER" id="PTHR10755">
    <property type="entry name" value="COPROPORPHYRINOGEN III OXIDASE, MITOCHONDRIAL"/>
    <property type="match status" value="1"/>
</dbReference>
<dbReference type="InterPro" id="IPR018375">
    <property type="entry name" value="Coprogen_oxidase_CS"/>
</dbReference>
<dbReference type="GO" id="GO:0005737">
    <property type="term" value="C:cytoplasm"/>
    <property type="evidence" value="ECO:0007669"/>
    <property type="project" value="TreeGrafter"/>
</dbReference>
<reference evidence="8 9" key="1">
    <citation type="submission" date="2016-04" db="EMBL/GenBank/DDBJ databases">
        <title>Evolutionary innovation and constraint leading to complex multicellularity in the Ascomycota.</title>
        <authorList>
            <person name="Cisse O."/>
            <person name="Nguyen A."/>
            <person name="Hewitt D.A."/>
            <person name="Jedd G."/>
            <person name="Stajich J.E."/>
        </authorList>
    </citation>
    <scope>NUCLEOTIDE SEQUENCE [LARGE SCALE GENOMIC DNA]</scope>
    <source>
        <strain evidence="8 9">DAH-3</strain>
    </source>
</reference>
<evidence type="ECO:0000256" key="5">
    <source>
        <dbReference type="ARBA" id="ARBA00023002"/>
    </source>
</evidence>
<dbReference type="NCBIfam" id="NF003727">
    <property type="entry name" value="PRK05330.1"/>
    <property type="match status" value="1"/>
</dbReference>
<comment type="subunit">
    <text evidence="3">Homodimer.</text>
</comment>
<comment type="caution">
    <text evidence="8">The sequence shown here is derived from an EMBL/GenBank/DDBJ whole genome shotgun (WGS) entry which is preliminary data.</text>
</comment>
<evidence type="ECO:0000256" key="1">
    <source>
        <dbReference type="ARBA" id="ARBA00005168"/>
    </source>
</evidence>
<keyword evidence="7" id="KW-0627">Porphyrin biosynthesis</keyword>
<dbReference type="GO" id="GO:0004109">
    <property type="term" value="F:coproporphyrinogen oxidase activity"/>
    <property type="evidence" value="ECO:0007669"/>
    <property type="project" value="UniProtKB-EC"/>
</dbReference>